<keyword evidence="5" id="KW-1278">Translocase</keyword>
<keyword evidence="4 9" id="KW-0067">ATP-binding</keyword>
<dbReference type="InterPro" id="IPR017871">
    <property type="entry name" value="ABC_transporter-like_CS"/>
</dbReference>
<organism evidence="9 10">
    <name type="scientific">Ottowia flava</name>
    <dbReference type="NCBI Taxonomy" id="2675430"/>
    <lineage>
        <taxon>Bacteria</taxon>
        <taxon>Pseudomonadati</taxon>
        <taxon>Pseudomonadota</taxon>
        <taxon>Betaproteobacteria</taxon>
        <taxon>Burkholderiales</taxon>
        <taxon>Comamonadaceae</taxon>
        <taxon>Ottowia</taxon>
    </lineage>
</organism>
<dbReference type="InterPro" id="IPR003593">
    <property type="entry name" value="AAA+_ATPase"/>
</dbReference>
<proteinExistence type="predicted"/>
<dbReference type="InterPro" id="IPR027417">
    <property type="entry name" value="P-loop_NTPase"/>
</dbReference>
<gene>
    <name evidence="9" type="ORF">ACFSF0_11410</name>
</gene>
<dbReference type="Proteomes" id="UP001597304">
    <property type="component" value="Unassembled WGS sequence"/>
</dbReference>
<comment type="caution">
    <text evidence="9">The sequence shown here is derived from an EMBL/GenBank/DDBJ whole genome shotgun (WGS) entry which is preliminary data.</text>
</comment>
<evidence type="ECO:0000313" key="9">
    <source>
        <dbReference type="EMBL" id="MFD1711220.1"/>
    </source>
</evidence>
<evidence type="ECO:0000256" key="1">
    <source>
        <dbReference type="ARBA" id="ARBA00022448"/>
    </source>
</evidence>
<keyword evidence="1" id="KW-0813">Transport</keyword>
<keyword evidence="10" id="KW-1185">Reference proteome</keyword>
<dbReference type="RefSeq" id="WP_147913932.1">
    <property type="nucleotide sequence ID" value="NZ_JBHUEJ010000021.1"/>
</dbReference>
<dbReference type="GO" id="GO:0005524">
    <property type="term" value="F:ATP binding"/>
    <property type="evidence" value="ECO:0007669"/>
    <property type="project" value="UniProtKB-KW"/>
</dbReference>
<dbReference type="Pfam" id="PF00005">
    <property type="entry name" value="ABC_tran"/>
    <property type="match status" value="1"/>
</dbReference>
<evidence type="ECO:0000256" key="4">
    <source>
        <dbReference type="ARBA" id="ARBA00022840"/>
    </source>
</evidence>
<dbReference type="CDD" id="cd03214">
    <property type="entry name" value="ABC_Iron-Siderophores_B12_Hemin"/>
    <property type="match status" value="1"/>
</dbReference>
<dbReference type="PROSITE" id="PS50893">
    <property type="entry name" value="ABC_TRANSPORTER_2"/>
    <property type="match status" value="1"/>
</dbReference>
<keyword evidence="3" id="KW-0547">Nucleotide-binding</keyword>
<dbReference type="PANTHER" id="PTHR42794">
    <property type="entry name" value="HEMIN IMPORT ATP-BINDING PROTEIN HMUV"/>
    <property type="match status" value="1"/>
</dbReference>
<evidence type="ECO:0000256" key="7">
    <source>
        <dbReference type="SAM" id="MobiDB-lite"/>
    </source>
</evidence>
<keyword evidence="2" id="KW-0472">Membrane</keyword>
<dbReference type="Gene3D" id="3.40.50.300">
    <property type="entry name" value="P-loop containing nucleotide triphosphate hydrolases"/>
    <property type="match status" value="1"/>
</dbReference>
<comment type="function">
    <text evidence="6">Part of the ABC transporter complex HmuTUV involved in hemin import. Responsible for energy coupling to the transport system.</text>
</comment>
<keyword evidence="2" id="KW-1003">Cell membrane</keyword>
<reference evidence="10" key="1">
    <citation type="journal article" date="2019" name="Int. J. Syst. Evol. Microbiol.">
        <title>The Global Catalogue of Microorganisms (GCM) 10K type strain sequencing project: providing services to taxonomists for standard genome sequencing and annotation.</title>
        <authorList>
            <consortium name="The Broad Institute Genomics Platform"/>
            <consortium name="The Broad Institute Genome Sequencing Center for Infectious Disease"/>
            <person name="Wu L."/>
            <person name="Ma J."/>
        </authorList>
    </citation>
    <scope>NUCLEOTIDE SEQUENCE [LARGE SCALE GENOMIC DNA]</scope>
    <source>
        <strain evidence="10">LMG 29247</strain>
    </source>
</reference>
<dbReference type="EMBL" id="JBHUEJ010000021">
    <property type="protein sequence ID" value="MFD1711220.1"/>
    <property type="molecule type" value="Genomic_DNA"/>
</dbReference>
<dbReference type="SMART" id="SM00382">
    <property type="entry name" value="AAA"/>
    <property type="match status" value="1"/>
</dbReference>
<dbReference type="SUPFAM" id="SSF52540">
    <property type="entry name" value="P-loop containing nucleoside triphosphate hydrolases"/>
    <property type="match status" value="1"/>
</dbReference>
<dbReference type="PANTHER" id="PTHR42794:SF1">
    <property type="entry name" value="HEMIN IMPORT ATP-BINDING PROTEIN HMUV"/>
    <property type="match status" value="1"/>
</dbReference>
<evidence type="ECO:0000256" key="2">
    <source>
        <dbReference type="ARBA" id="ARBA00022475"/>
    </source>
</evidence>
<evidence type="ECO:0000259" key="8">
    <source>
        <dbReference type="PROSITE" id="PS50893"/>
    </source>
</evidence>
<feature type="domain" description="ABC transporter" evidence="8">
    <location>
        <begin position="11"/>
        <end position="244"/>
    </location>
</feature>
<protein>
    <submittedName>
        <fullName evidence="9">ABC transporter ATP-binding protein</fullName>
    </submittedName>
</protein>
<sequence>MSIFAAKTIAVRADSSRTTIGNRAVLGALQVALPTARWTAIVGPNGAGKSTLLRVLAGLLPTEGQVELAGRPLADWPARERARQLAWLGQSEAGTEDLRAYDVALLGRLPHRAWLAPASAIDHAATRSALQAMQVWPLRERRLGALSGGERQRVLLARLLAVQAPLWLMDEPLAHLDPPHQADWLAVVRAHVATGGTVVSVLHELGMALQADDLLIVKDGAVVHHGACASPDTHRALQAAFDWRVSIYPVREHWVAVPRMAAAPQSAAHADHSGDPAAARADTP</sequence>
<evidence type="ECO:0000256" key="6">
    <source>
        <dbReference type="ARBA" id="ARBA00037066"/>
    </source>
</evidence>
<dbReference type="InterPro" id="IPR003439">
    <property type="entry name" value="ABC_transporter-like_ATP-bd"/>
</dbReference>
<feature type="region of interest" description="Disordered" evidence="7">
    <location>
        <begin position="265"/>
        <end position="284"/>
    </location>
</feature>
<evidence type="ECO:0000256" key="3">
    <source>
        <dbReference type="ARBA" id="ARBA00022741"/>
    </source>
</evidence>
<evidence type="ECO:0000256" key="5">
    <source>
        <dbReference type="ARBA" id="ARBA00022967"/>
    </source>
</evidence>
<dbReference type="PROSITE" id="PS00211">
    <property type="entry name" value="ABC_TRANSPORTER_1"/>
    <property type="match status" value="1"/>
</dbReference>
<name>A0ABW4KXY0_9BURK</name>
<accession>A0ABW4KXY0</accession>
<evidence type="ECO:0000313" key="10">
    <source>
        <dbReference type="Proteomes" id="UP001597304"/>
    </source>
</evidence>